<dbReference type="GO" id="GO:0016226">
    <property type="term" value="P:iron-sulfur cluster assembly"/>
    <property type="evidence" value="ECO:0007669"/>
    <property type="project" value="TreeGrafter"/>
</dbReference>
<dbReference type="InterPro" id="IPR029043">
    <property type="entry name" value="GcvT/YgfZ_C"/>
</dbReference>
<dbReference type="PANTHER" id="PTHR22602">
    <property type="entry name" value="TRANSFERASE CAF17, MITOCHONDRIAL-RELATED"/>
    <property type="match status" value="1"/>
</dbReference>
<dbReference type="PANTHER" id="PTHR22602:SF0">
    <property type="entry name" value="TRANSFERASE CAF17, MITOCHONDRIAL-RELATED"/>
    <property type="match status" value="1"/>
</dbReference>
<dbReference type="EMBL" id="MLJW01000059">
    <property type="protein sequence ID" value="OIR04264.1"/>
    <property type="molecule type" value="Genomic_DNA"/>
</dbReference>
<sequence length="343" mass="37428">MNPDWQNFLTTQGAQTQDGVVQHFGDSAAERIATRDGTVLSDLSQFGIIKASGEEAKGFLHNLFSSDVNALTPQQALPSSFNTAKGRTLATFLIWRNETEYFLHLPQSLLAPIQKKLSMFVLRAKVKIENASDDIVCLGLSGANAATLLQQHFPVLPRSPLDIVYHEDTGLIRLGADRFQLNATPQRAPALWKQLSAGARPVGSPCWDWLNIRAGIPVILPQTQEAFVPQMANLDLIGAVNFKKGCYPGQEIVARMQYLGKNKRRMYLAHVESDAAPQAGDELFSMEMEGQSCGTVVNAQAAPGGGYDLLAVIQIASHDAFPVHLGNLQGARLQFQPLPYPLP</sequence>
<protein>
    <submittedName>
        <fullName evidence="2">tRNA-modifying protein YgfZ</fullName>
    </submittedName>
</protein>
<dbReference type="InterPro" id="IPR017703">
    <property type="entry name" value="YgfZ/GCV_T_CS"/>
</dbReference>
<dbReference type="InterPro" id="IPR045179">
    <property type="entry name" value="YgfZ/GcvT"/>
</dbReference>
<accession>A0A1J5SJQ7</accession>
<organism evidence="2">
    <name type="scientific">mine drainage metagenome</name>
    <dbReference type="NCBI Taxonomy" id="410659"/>
    <lineage>
        <taxon>unclassified sequences</taxon>
        <taxon>metagenomes</taxon>
        <taxon>ecological metagenomes</taxon>
    </lineage>
</organism>
<dbReference type="PIRSF" id="PIRSF006487">
    <property type="entry name" value="GcvT"/>
    <property type="match status" value="1"/>
</dbReference>
<proteinExistence type="predicted"/>
<gene>
    <name evidence="2" type="primary">ygfZ_3</name>
    <name evidence="2" type="ORF">GALL_137460</name>
</gene>
<reference evidence="2" key="1">
    <citation type="submission" date="2016-10" db="EMBL/GenBank/DDBJ databases">
        <title>Sequence of Gallionella enrichment culture.</title>
        <authorList>
            <person name="Poehlein A."/>
            <person name="Muehling M."/>
            <person name="Daniel R."/>
        </authorList>
    </citation>
    <scope>NUCLEOTIDE SEQUENCE</scope>
</reference>
<evidence type="ECO:0000259" key="1">
    <source>
        <dbReference type="Pfam" id="PF01571"/>
    </source>
</evidence>
<dbReference type="InterPro" id="IPR006222">
    <property type="entry name" value="GCVT_N"/>
</dbReference>
<dbReference type="SUPFAM" id="SSF103025">
    <property type="entry name" value="Folate-binding domain"/>
    <property type="match status" value="1"/>
</dbReference>
<dbReference type="Gene3D" id="2.40.30.160">
    <property type="match status" value="1"/>
</dbReference>
<dbReference type="NCBIfam" id="TIGR03317">
    <property type="entry name" value="ygfZ_signature"/>
    <property type="match status" value="1"/>
</dbReference>
<evidence type="ECO:0000313" key="2">
    <source>
        <dbReference type="EMBL" id="OIR04264.1"/>
    </source>
</evidence>
<dbReference type="Pfam" id="PF01571">
    <property type="entry name" value="GCV_T"/>
    <property type="match status" value="1"/>
</dbReference>
<dbReference type="SUPFAM" id="SSF101790">
    <property type="entry name" value="Aminomethyltransferase beta-barrel domain"/>
    <property type="match status" value="1"/>
</dbReference>
<dbReference type="Gene3D" id="3.30.70.1630">
    <property type="match status" value="1"/>
</dbReference>
<feature type="domain" description="GCVT N-terminal" evidence="1">
    <location>
        <begin position="26"/>
        <end position="153"/>
    </location>
</feature>
<dbReference type="AlphaFoldDB" id="A0A1J5SJQ7"/>
<name>A0A1J5SJQ7_9ZZZZ</name>
<dbReference type="Gene3D" id="3.30.70.1400">
    <property type="entry name" value="Aminomethyltransferase beta-barrel domains"/>
    <property type="match status" value="1"/>
</dbReference>
<comment type="caution">
    <text evidence="2">The sequence shown here is derived from an EMBL/GenBank/DDBJ whole genome shotgun (WGS) entry which is preliminary data.</text>
</comment>